<dbReference type="Gene3D" id="3.40.50.300">
    <property type="entry name" value="P-loop containing nucleotide triphosphate hydrolases"/>
    <property type="match status" value="1"/>
</dbReference>
<keyword evidence="4" id="KW-0807">Transducer</keyword>
<evidence type="ECO:0000256" key="1">
    <source>
        <dbReference type="ARBA" id="ARBA00022723"/>
    </source>
</evidence>
<dbReference type="EMBL" id="JBBXMP010000087">
    <property type="protein sequence ID" value="KAL0063160.1"/>
    <property type="molecule type" value="Genomic_DNA"/>
</dbReference>
<dbReference type="Pfam" id="PF00503">
    <property type="entry name" value="G-alpha"/>
    <property type="match status" value="1"/>
</dbReference>
<organism evidence="5 6">
    <name type="scientific">Marasmius tenuissimus</name>
    <dbReference type="NCBI Taxonomy" id="585030"/>
    <lineage>
        <taxon>Eukaryota</taxon>
        <taxon>Fungi</taxon>
        <taxon>Dikarya</taxon>
        <taxon>Basidiomycota</taxon>
        <taxon>Agaricomycotina</taxon>
        <taxon>Agaricomycetes</taxon>
        <taxon>Agaricomycetidae</taxon>
        <taxon>Agaricales</taxon>
        <taxon>Marasmiineae</taxon>
        <taxon>Marasmiaceae</taxon>
        <taxon>Marasmius</taxon>
    </lineage>
</organism>
<reference evidence="5 6" key="1">
    <citation type="submission" date="2024-05" db="EMBL/GenBank/DDBJ databases">
        <title>A draft genome resource for the thread blight pathogen Marasmius tenuissimus strain MS-2.</title>
        <authorList>
            <person name="Yulfo-Soto G.E."/>
            <person name="Baruah I.K."/>
            <person name="Amoako-Attah I."/>
            <person name="Bukari Y."/>
            <person name="Meinhardt L.W."/>
            <person name="Bailey B.A."/>
            <person name="Cohen S.P."/>
        </authorList>
    </citation>
    <scope>NUCLEOTIDE SEQUENCE [LARGE SCALE GENOMIC DNA]</scope>
    <source>
        <strain evidence="5 6">MS-2</strain>
    </source>
</reference>
<evidence type="ECO:0000313" key="6">
    <source>
        <dbReference type="Proteomes" id="UP001437256"/>
    </source>
</evidence>
<keyword evidence="6" id="KW-1185">Reference proteome</keyword>
<gene>
    <name evidence="5" type="primary">GPA1_1</name>
    <name evidence="5" type="ORF">AAF712_009954</name>
</gene>
<accession>A0ABR2ZPD5</accession>
<dbReference type="PROSITE" id="PS51882">
    <property type="entry name" value="G_ALPHA"/>
    <property type="match status" value="1"/>
</dbReference>
<dbReference type="Proteomes" id="UP001437256">
    <property type="component" value="Unassembled WGS sequence"/>
</dbReference>
<dbReference type="InterPro" id="IPR001019">
    <property type="entry name" value="Gprotein_alpha_su"/>
</dbReference>
<keyword evidence="3" id="KW-0342">GTP-binding</keyword>
<dbReference type="PANTHER" id="PTHR10218:SF302">
    <property type="entry name" value="GUANINE NUCLEOTIDE-BINDING PROTEIN ALPHA-5 SUBUNIT"/>
    <property type="match status" value="1"/>
</dbReference>
<dbReference type="InterPro" id="IPR027417">
    <property type="entry name" value="P-loop_NTPase"/>
</dbReference>
<proteinExistence type="predicted"/>
<name>A0ABR2ZPD5_9AGAR</name>
<evidence type="ECO:0000256" key="3">
    <source>
        <dbReference type="ARBA" id="ARBA00023134"/>
    </source>
</evidence>
<evidence type="ECO:0000313" key="5">
    <source>
        <dbReference type="EMBL" id="KAL0063160.1"/>
    </source>
</evidence>
<keyword evidence="2" id="KW-0547">Nucleotide-binding</keyword>
<dbReference type="PANTHER" id="PTHR10218">
    <property type="entry name" value="GTP-BINDING PROTEIN ALPHA SUBUNIT"/>
    <property type="match status" value="1"/>
</dbReference>
<evidence type="ECO:0000256" key="2">
    <source>
        <dbReference type="ARBA" id="ARBA00022741"/>
    </source>
</evidence>
<evidence type="ECO:0000256" key="4">
    <source>
        <dbReference type="ARBA" id="ARBA00023224"/>
    </source>
</evidence>
<protein>
    <submittedName>
        <fullName evidence="5">Guanine nucleotide-binding protein subunit alpha</fullName>
    </submittedName>
</protein>
<dbReference type="SUPFAM" id="SSF52540">
    <property type="entry name" value="P-loop containing nucleoside triphosphate hydrolases"/>
    <property type="match status" value="1"/>
</dbReference>
<dbReference type="SMART" id="SM00275">
    <property type="entry name" value="G_alpha"/>
    <property type="match status" value="1"/>
</dbReference>
<dbReference type="PRINTS" id="PR00318">
    <property type="entry name" value="GPROTEINA"/>
</dbReference>
<comment type="caution">
    <text evidence="5">The sequence shown here is derived from an EMBL/GenBank/DDBJ whole genome shotgun (WGS) entry which is preliminary data.</text>
</comment>
<sequence length="599" mass="67575">MKYNGLATILVNLNSMLDLQRHLCDVLDCLWDSKTSKNAFKREAGEEASRKKLLELRADGYESYVAACSQAQTSRLLLSSPFILYLTLIAALGDSRHAHLILSEELDIVRFLRSIGLFDKDRTGTGVMAGRLLTQVIRLRLCPVADGLTGVVQDAISELSSTLEPGDLVTDHMWAQLEWGSADSPSREFLTNAVKIVQNELIRMDGTQASLNLYSDSHNMRDVKVLLLGEGCSGKTTIMKQLILSRHNSTSFTALCDPEYYLEMMEARLRAFLQRIMDWFLEDQCNSRWARHDAHTVGANFHKLPELDMSTRSQRLLELNDFVQVNITSAGDLCAVLASTSFAKLLDFPLDHYRSLLEALNDMAGRSRMHDDDTAHKSASLEPTNQNLLGWYIQTTEAHQESFTTKDSSYTFWDCGGQMSDRWVQYFPQTDVVLFVVSLIGYDQVSFENHSVYQDGMDRSLQLFSWICTASEDLMKRLRTCPLILVFNQMDLLADKLETSPLRNHFPDYDGGSDTNAACEYIKNHFLKHVQSGQNVSVFFMSAIDSKNVEDLFEKVHQLSRSITTKARRTARTSIIPASEAEISVLKFSLAEGFAVLNL</sequence>
<keyword evidence="1" id="KW-0479">Metal-binding</keyword>